<feature type="compositionally biased region" description="Polar residues" evidence="6">
    <location>
        <begin position="197"/>
        <end position="209"/>
    </location>
</feature>
<dbReference type="OMA" id="HPQGCKI"/>
<dbReference type="Gene3D" id="3.20.200.10">
    <property type="entry name" value="MHCK/EF2 kinase"/>
    <property type="match status" value="1"/>
</dbReference>
<organism evidence="8 9">
    <name type="scientific">Mola mola</name>
    <name type="common">Ocean sunfish</name>
    <name type="synonym">Tetraodon mola</name>
    <dbReference type="NCBI Taxonomy" id="94237"/>
    <lineage>
        <taxon>Eukaryota</taxon>
        <taxon>Metazoa</taxon>
        <taxon>Chordata</taxon>
        <taxon>Craniata</taxon>
        <taxon>Vertebrata</taxon>
        <taxon>Euteleostomi</taxon>
        <taxon>Actinopterygii</taxon>
        <taxon>Neopterygii</taxon>
        <taxon>Teleostei</taxon>
        <taxon>Neoteleostei</taxon>
        <taxon>Acanthomorphata</taxon>
        <taxon>Eupercaria</taxon>
        <taxon>Tetraodontiformes</taxon>
        <taxon>Molidae</taxon>
        <taxon>Mola</taxon>
    </lineage>
</organism>
<dbReference type="PROSITE" id="PS51158">
    <property type="entry name" value="ALPHA_KINASE"/>
    <property type="match status" value="1"/>
</dbReference>
<keyword evidence="2" id="KW-0808">Transferase</keyword>
<reference evidence="8" key="2">
    <citation type="submission" date="2025-09" db="UniProtKB">
        <authorList>
            <consortium name="Ensembl"/>
        </authorList>
    </citation>
    <scope>IDENTIFICATION</scope>
</reference>
<evidence type="ECO:0000256" key="5">
    <source>
        <dbReference type="ARBA" id="ARBA00023319"/>
    </source>
</evidence>
<dbReference type="Proteomes" id="UP000261620">
    <property type="component" value="Unplaced"/>
</dbReference>
<dbReference type="Ensembl" id="ENSMMOT00000000300.1">
    <property type="protein sequence ID" value="ENSMMOP00000000296.1"/>
    <property type="gene ID" value="ENSMMOG00000000240.1"/>
</dbReference>
<evidence type="ECO:0000256" key="6">
    <source>
        <dbReference type="SAM" id="MobiDB-lite"/>
    </source>
</evidence>
<evidence type="ECO:0000259" key="7">
    <source>
        <dbReference type="PROSITE" id="PS51158"/>
    </source>
</evidence>
<dbReference type="STRING" id="94237.ENSMMOP00000000296"/>
<proteinExistence type="predicted"/>
<keyword evidence="9" id="KW-1185">Reference proteome</keyword>
<dbReference type="GO" id="GO:0005634">
    <property type="term" value="C:nucleus"/>
    <property type="evidence" value="ECO:0007669"/>
    <property type="project" value="TreeGrafter"/>
</dbReference>
<sequence length="224" mass="24734">MAREYCKIFSAEARALENFGPSLEVIPVYLMYRPANGVPYATVEADLTGDYRRYSLLDHPGRTQVKTGSDVEQKCCALQHWIFQWTSGNMLLTRLEGVDTKITNVGISIKSTGHQGLPVEANPKVLQHFVSQHCCNYFCGLLGLKSPKVMDSLTPTKPKTSKSPLLQRKMAADSSPQTGRKAAGSPRLEEGRKTPNKHNTTDTPKSSTFIRKKPCGQPPTGLNQ</sequence>
<evidence type="ECO:0000256" key="1">
    <source>
        <dbReference type="ARBA" id="ARBA00022527"/>
    </source>
</evidence>
<protein>
    <recommendedName>
        <fullName evidence="7">Alpha-type protein kinase domain-containing protein</fullName>
    </recommendedName>
</protein>
<dbReference type="PANTHER" id="PTHR47091:SF1">
    <property type="entry name" value="ALPHA-PROTEIN KINASE 3"/>
    <property type="match status" value="1"/>
</dbReference>
<dbReference type="PANTHER" id="PTHR47091">
    <property type="entry name" value="ALPHA-PROTEIN KINASE 2-RELATED"/>
    <property type="match status" value="1"/>
</dbReference>
<dbReference type="GO" id="GO:0055013">
    <property type="term" value="P:cardiac muscle cell development"/>
    <property type="evidence" value="ECO:0007669"/>
    <property type="project" value="TreeGrafter"/>
</dbReference>
<evidence type="ECO:0000313" key="9">
    <source>
        <dbReference type="Proteomes" id="UP000261620"/>
    </source>
</evidence>
<evidence type="ECO:0000256" key="3">
    <source>
        <dbReference type="ARBA" id="ARBA00022777"/>
    </source>
</evidence>
<feature type="region of interest" description="Disordered" evidence="6">
    <location>
        <begin position="152"/>
        <end position="224"/>
    </location>
</feature>
<feature type="domain" description="Alpha-type protein kinase" evidence="7">
    <location>
        <begin position="1"/>
        <end position="147"/>
    </location>
</feature>
<keyword evidence="3" id="KW-0418">Kinase</keyword>
<evidence type="ECO:0000256" key="2">
    <source>
        <dbReference type="ARBA" id="ARBA00022679"/>
    </source>
</evidence>
<reference evidence="8" key="1">
    <citation type="submission" date="2025-08" db="UniProtKB">
        <authorList>
            <consortium name="Ensembl"/>
        </authorList>
    </citation>
    <scope>IDENTIFICATION</scope>
</reference>
<dbReference type="InterPro" id="IPR011009">
    <property type="entry name" value="Kinase-like_dom_sf"/>
</dbReference>
<evidence type="ECO:0000256" key="4">
    <source>
        <dbReference type="ARBA" id="ARBA00023157"/>
    </source>
</evidence>
<accession>A0A3Q3VIF0</accession>
<dbReference type="GO" id="GO:0005524">
    <property type="term" value="F:ATP binding"/>
    <property type="evidence" value="ECO:0007669"/>
    <property type="project" value="InterPro"/>
</dbReference>
<keyword evidence="4" id="KW-1015">Disulfide bond</keyword>
<dbReference type="AlphaFoldDB" id="A0A3Q3VIF0"/>
<dbReference type="Pfam" id="PF02816">
    <property type="entry name" value="Alpha_kinase"/>
    <property type="match status" value="1"/>
</dbReference>
<evidence type="ECO:0000313" key="8">
    <source>
        <dbReference type="Ensembl" id="ENSMMOP00000000296.1"/>
    </source>
</evidence>
<dbReference type="GO" id="GO:0004674">
    <property type="term" value="F:protein serine/threonine kinase activity"/>
    <property type="evidence" value="ECO:0007669"/>
    <property type="project" value="UniProtKB-KW"/>
</dbReference>
<name>A0A3Q3VIF0_MOLML</name>
<dbReference type="InterPro" id="IPR004166">
    <property type="entry name" value="a-kinase_dom"/>
</dbReference>
<keyword evidence="1" id="KW-0723">Serine/threonine-protein kinase</keyword>
<feature type="compositionally biased region" description="Polar residues" evidence="6">
    <location>
        <begin position="153"/>
        <end position="164"/>
    </location>
</feature>
<keyword evidence="5" id="KW-0393">Immunoglobulin domain</keyword>
<dbReference type="SUPFAM" id="SSF56112">
    <property type="entry name" value="Protein kinase-like (PK-like)"/>
    <property type="match status" value="1"/>
</dbReference>